<keyword evidence="5 8" id="KW-0443">Lipid metabolism</keyword>
<dbReference type="SUPFAM" id="SSF51230">
    <property type="entry name" value="Single hybrid motif"/>
    <property type="match status" value="1"/>
</dbReference>
<dbReference type="PANTHER" id="PTHR45266:SF3">
    <property type="entry name" value="OXALOACETATE DECARBOXYLASE ALPHA CHAIN"/>
    <property type="match status" value="1"/>
</dbReference>
<evidence type="ECO:0000256" key="3">
    <source>
        <dbReference type="ARBA" id="ARBA00022516"/>
    </source>
</evidence>
<feature type="region of interest" description="Disordered" evidence="9">
    <location>
        <begin position="55"/>
        <end position="77"/>
    </location>
</feature>
<dbReference type="Gene3D" id="2.40.50.100">
    <property type="match status" value="1"/>
</dbReference>
<evidence type="ECO:0000313" key="11">
    <source>
        <dbReference type="EMBL" id="MFC5744430.1"/>
    </source>
</evidence>
<dbReference type="PANTHER" id="PTHR45266">
    <property type="entry name" value="OXALOACETATE DECARBOXYLASE ALPHA CHAIN"/>
    <property type="match status" value="1"/>
</dbReference>
<dbReference type="InterPro" id="IPR001882">
    <property type="entry name" value="Biotin_BS"/>
</dbReference>
<dbReference type="RefSeq" id="WP_378279580.1">
    <property type="nucleotide sequence ID" value="NZ_JBHSON010000002.1"/>
</dbReference>
<evidence type="ECO:0000313" key="12">
    <source>
        <dbReference type="Proteomes" id="UP001596074"/>
    </source>
</evidence>
<protein>
    <recommendedName>
        <fullName evidence="2 8">Biotin carboxyl carrier protein of acetyl-CoA carboxylase</fullName>
    </recommendedName>
</protein>
<accession>A0ABW0ZMC2</accession>
<dbReference type="InterPro" id="IPR000089">
    <property type="entry name" value="Biotin_lipoyl"/>
</dbReference>
<feature type="domain" description="Lipoyl-binding" evidence="10">
    <location>
        <begin position="80"/>
        <end position="156"/>
    </location>
</feature>
<dbReference type="Pfam" id="PF00364">
    <property type="entry name" value="Biotin_lipoyl"/>
    <property type="match status" value="1"/>
</dbReference>
<comment type="pathway">
    <text evidence="1 8">Lipid metabolism; fatty acid biosynthesis.</text>
</comment>
<evidence type="ECO:0000256" key="6">
    <source>
        <dbReference type="ARBA" id="ARBA00023160"/>
    </source>
</evidence>
<name>A0ABW0ZMC2_9ACTN</name>
<dbReference type="CDD" id="cd06850">
    <property type="entry name" value="biotinyl_domain"/>
    <property type="match status" value="1"/>
</dbReference>
<comment type="caution">
    <text evidence="11">The sequence shown here is derived from an EMBL/GenBank/DDBJ whole genome shotgun (WGS) entry which is preliminary data.</text>
</comment>
<evidence type="ECO:0000256" key="8">
    <source>
        <dbReference type="RuleBase" id="RU364072"/>
    </source>
</evidence>
<evidence type="ECO:0000256" key="7">
    <source>
        <dbReference type="ARBA" id="ARBA00023267"/>
    </source>
</evidence>
<dbReference type="InterPro" id="IPR001249">
    <property type="entry name" value="AcCoA_biotinCC"/>
</dbReference>
<evidence type="ECO:0000256" key="5">
    <source>
        <dbReference type="ARBA" id="ARBA00023098"/>
    </source>
</evidence>
<evidence type="ECO:0000256" key="9">
    <source>
        <dbReference type="SAM" id="MobiDB-lite"/>
    </source>
</evidence>
<keyword evidence="7 8" id="KW-0092">Biotin</keyword>
<proteinExistence type="predicted"/>
<dbReference type="Proteomes" id="UP001596074">
    <property type="component" value="Unassembled WGS sequence"/>
</dbReference>
<sequence length="160" mass="16759">MSAESIIDEIIRRAEALALEARRPLRRIKVQAEDVTVELEWPVPGANGEYAEPVAAEPAAPIPADSTDSADTTSGSDGELIHICAPLVGTFYQAPGPGEPPFVRPGDVVEPGQQVGILEAMKLMNAIEAEQGGRIVELLVPNDTAVEYGQPLIALAPAGG</sequence>
<keyword evidence="4 8" id="KW-0276">Fatty acid metabolism</keyword>
<reference evidence="12" key="1">
    <citation type="journal article" date="2019" name="Int. J. Syst. Evol. Microbiol.">
        <title>The Global Catalogue of Microorganisms (GCM) 10K type strain sequencing project: providing services to taxonomists for standard genome sequencing and annotation.</title>
        <authorList>
            <consortium name="The Broad Institute Genomics Platform"/>
            <consortium name="The Broad Institute Genome Sequencing Center for Infectious Disease"/>
            <person name="Wu L."/>
            <person name="Ma J."/>
        </authorList>
    </citation>
    <scope>NUCLEOTIDE SEQUENCE [LARGE SCALE GENOMIC DNA]</scope>
    <source>
        <strain evidence="12">KCTC 42087</strain>
    </source>
</reference>
<dbReference type="PROSITE" id="PS00188">
    <property type="entry name" value="BIOTIN"/>
    <property type="match status" value="1"/>
</dbReference>
<dbReference type="InterPro" id="IPR011053">
    <property type="entry name" value="Single_hybrid_motif"/>
</dbReference>
<gene>
    <name evidence="11" type="ORF">ACFPZN_02250</name>
</gene>
<dbReference type="PRINTS" id="PR01071">
    <property type="entry name" value="ACOABIOTINCC"/>
</dbReference>
<evidence type="ECO:0000259" key="10">
    <source>
        <dbReference type="PROSITE" id="PS50968"/>
    </source>
</evidence>
<keyword evidence="6 8" id="KW-0275">Fatty acid biosynthesis</keyword>
<evidence type="ECO:0000256" key="1">
    <source>
        <dbReference type="ARBA" id="ARBA00005194"/>
    </source>
</evidence>
<dbReference type="EMBL" id="JBHSON010000002">
    <property type="protein sequence ID" value="MFC5744430.1"/>
    <property type="molecule type" value="Genomic_DNA"/>
</dbReference>
<organism evidence="11 12">
    <name type="scientific">Actinomadura rugatobispora</name>
    <dbReference type="NCBI Taxonomy" id="1994"/>
    <lineage>
        <taxon>Bacteria</taxon>
        <taxon>Bacillati</taxon>
        <taxon>Actinomycetota</taxon>
        <taxon>Actinomycetes</taxon>
        <taxon>Streptosporangiales</taxon>
        <taxon>Thermomonosporaceae</taxon>
        <taxon>Actinomadura</taxon>
    </lineage>
</organism>
<dbReference type="InterPro" id="IPR050709">
    <property type="entry name" value="Biotin_Carboxyl_Carrier/Decarb"/>
</dbReference>
<evidence type="ECO:0000256" key="4">
    <source>
        <dbReference type="ARBA" id="ARBA00022832"/>
    </source>
</evidence>
<keyword evidence="3 8" id="KW-0444">Lipid biosynthesis</keyword>
<dbReference type="PROSITE" id="PS50968">
    <property type="entry name" value="BIOTINYL_LIPOYL"/>
    <property type="match status" value="1"/>
</dbReference>
<comment type="function">
    <text evidence="8">This protein is a component of the acetyl coenzyme A carboxylase complex; first, biotin carboxylase catalyzes the carboxylation of the carrier protein and then the transcarboxylase transfers the carboxyl group to form malonyl-CoA.</text>
</comment>
<keyword evidence="12" id="KW-1185">Reference proteome</keyword>
<evidence type="ECO:0000256" key="2">
    <source>
        <dbReference type="ARBA" id="ARBA00017562"/>
    </source>
</evidence>